<feature type="compositionally biased region" description="Polar residues" evidence="4">
    <location>
        <begin position="246"/>
        <end position="261"/>
    </location>
</feature>
<dbReference type="PANTHER" id="PTHR21179">
    <property type="entry name" value="SERINE-TYPE ENDOPEPTIDASE INHIBITOR"/>
    <property type="match status" value="1"/>
</dbReference>
<dbReference type="PANTHER" id="PTHR21179:SF0">
    <property type="entry name" value="SERINE PROTEASE INHIBITOR KAZAL-TYPE 4"/>
    <property type="match status" value="1"/>
</dbReference>
<comment type="subcellular location">
    <subcellularLocation>
        <location evidence="1">Secreted</location>
    </subcellularLocation>
</comment>
<evidence type="ECO:0000313" key="8">
    <source>
        <dbReference type="Proteomes" id="UP000837857"/>
    </source>
</evidence>
<dbReference type="EMBL" id="OW152829">
    <property type="protein sequence ID" value="CAH2046958.1"/>
    <property type="molecule type" value="Genomic_DNA"/>
</dbReference>
<keyword evidence="8" id="KW-1185">Reference proteome</keyword>
<feature type="domain" description="Kazal-like" evidence="6">
    <location>
        <begin position="172"/>
        <end position="225"/>
    </location>
</feature>
<dbReference type="SMART" id="SM00280">
    <property type="entry name" value="KAZAL"/>
    <property type="match status" value="2"/>
</dbReference>
<feature type="signal peptide" evidence="5">
    <location>
        <begin position="1"/>
        <end position="20"/>
    </location>
</feature>
<gene>
    <name evidence="7" type="ORF">IPOD504_LOCUS5566</name>
</gene>
<dbReference type="PROSITE" id="PS51465">
    <property type="entry name" value="KAZAL_2"/>
    <property type="match status" value="2"/>
</dbReference>
<accession>A0ABN8I6L4</accession>
<feature type="non-terminal residue" evidence="7">
    <location>
        <position position="297"/>
    </location>
</feature>
<organism evidence="7 8">
    <name type="scientific">Iphiclides podalirius</name>
    <name type="common">scarce swallowtail</name>
    <dbReference type="NCBI Taxonomy" id="110791"/>
    <lineage>
        <taxon>Eukaryota</taxon>
        <taxon>Metazoa</taxon>
        <taxon>Ecdysozoa</taxon>
        <taxon>Arthropoda</taxon>
        <taxon>Hexapoda</taxon>
        <taxon>Insecta</taxon>
        <taxon>Pterygota</taxon>
        <taxon>Neoptera</taxon>
        <taxon>Endopterygota</taxon>
        <taxon>Lepidoptera</taxon>
        <taxon>Glossata</taxon>
        <taxon>Ditrysia</taxon>
        <taxon>Papilionoidea</taxon>
        <taxon>Papilionidae</taxon>
        <taxon>Papilioninae</taxon>
        <taxon>Iphiclides</taxon>
    </lineage>
</organism>
<evidence type="ECO:0000256" key="1">
    <source>
        <dbReference type="ARBA" id="ARBA00004613"/>
    </source>
</evidence>
<evidence type="ECO:0000256" key="3">
    <source>
        <dbReference type="ARBA" id="ARBA00023157"/>
    </source>
</evidence>
<keyword evidence="3" id="KW-1015">Disulfide bond</keyword>
<evidence type="ECO:0000256" key="2">
    <source>
        <dbReference type="ARBA" id="ARBA00022525"/>
    </source>
</evidence>
<name>A0ABN8I6L4_9NEOP</name>
<keyword evidence="5" id="KW-0732">Signal</keyword>
<reference evidence="7" key="1">
    <citation type="submission" date="2022-03" db="EMBL/GenBank/DDBJ databases">
        <authorList>
            <person name="Martin H S."/>
        </authorList>
    </citation>
    <scope>NUCLEOTIDE SEQUENCE</scope>
</reference>
<feature type="region of interest" description="Disordered" evidence="4">
    <location>
        <begin position="246"/>
        <end position="265"/>
    </location>
</feature>
<dbReference type="InterPro" id="IPR039932">
    <property type="entry name" value="Spink4-like"/>
</dbReference>
<dbReference type="Proteomes" id="UP000837857">
    <property type="component" value="Chromosome 17"/>
</dbReference>
<evidence type="ECO:0000259" key="6">
    <source>
        <dbReference type="PROSITE" id="PS51465"/>
    </source>
</evidence>
<evidence type="ECO:0000256" key="4">
    <source>
        <dbReference type="SAM" id="MobiDB-lite"/>
    </source>
</evidence>
<keyword evidence="2" id="KW-0964">Secreted</keyword>
<sequence>MARYMIFLVLSSLTSSMVNGRSWRNDFPKGKNYGDRGIVFAIPHWHHEGRSSEDWGYGSDSRETDYKWLRKWNPDRVWFPDFGDKVFSSGTPSTQPIQVVTPTYQRNVDECISQCPTTSEYNPVCGTNRVTYNNLGRLECARYCGVDVKVLRKLPCSLVFQEQSTTEATQTVEEQRRCIQDCPTTPEYNPICGTNNVTYQNRGRLECAKFCGVDVEVKRLSPCPTPITTEPPINEDLFNSDQSQFTTRATSKSDTFSSSTIAPDKPSVTIPQEILNEIFNIPTDDSNDVDIDIRKRE</sequence>
<proteinExistence type="predicted"/>
<feature type="chain" id="PRO_5047401018" description="Kazal-like domain-containing protein" evidence="5">
    <location>
        <begin position="21"/>
        <end position="297"/>
    </location>
</feature>
<evidence type="ECO:0000256" key="5">
    <source>
        <dbReference type="SAM" id="SignalP"/>
    </source>
</evidence>
<protein>
    <recommendedName>
        <fullName evidence="6">Kazal-like domain-containing protein</fullName>
    </recommendedName>
</protein>
<dbReference type="InterPro" id="IPR002350">
    <property type="entry name" value="Kazal_dom"/>
</dbReference>
<dbReference type="CDD" id="cd00104">
    <property type="entry name" value="KAZAL_FS"/>
    <property type="match status" value="2"/>
</dbReference>
<dbReference type="InterPro" id="IPR036058">
    <property type="entry name" value="Kazal_dom_sf"/>
</dbReference>
<dbReference type="Gene3D" id="3.30.60.30">
    <property type="match status" value="2"/>
</dbReference>
<dbReference type="SUPFAM" id="SSF100895">
    <property type="entry name" value="Kazal-type serine protease inhibitors"/>
    <property type="match status" value="2"/>
</dbReference>
<evidence type="ECO:0000313" key="7">
    <source>
        <dbReference type="EMBL" id="CAH2046958.1"/>
    </source>
</evidence>
<feature type="domain" description="Kazal-like" evidence="6">
    <location>
        <begin position="105"/>
        <end position="158"/>
    </location>
</feature>
<dbReference type="Pfam" id="PF07648">
    <property type="entry name" value="Kazal_2"/>
    <property type="match status" value="2"/>
</dbReference>